<name>A0A2T1NID1_9FLAO</name>
<keyword evidence="2" id="KW-1185">Reference proteome</keyword>
<dbReference type="AlphaFoldDB" id="A0A2T1NID1"/>
<dbReference type="Gene3D" id="1.25.40.10">
    <property type="entry name" value="Tetratricopeptide repeat domain"/>
    <property type="match status" value="1"/>
</dbReference>
<reference evidence="1 2" key="1">
    <citation type="submission" date="2018-03" db="EMBL/GenBank/DDBJ databases">
        <title>Mesoflavibacter sp. HG37 and Mesoflavibacter sp. HG96 sp.nov., two marine bacteria isolated from seawater of Western Pacific Ocean.</title>
        <authorList>
            <person name="Cheng H."/>
            <person name="Wu Y.-H."/>
            <person name="Guo L.-L."/>
            <person name="Xu X.-W."/>
        </authorList>
    </citation>
    <scope>NUCLEOTIDE SEQUENCE [LARGE SCALE GENOMIC DNA]</scope>
    <source>
        <strain evidence="1 2">KCTC 42117</strain>
    </source>
</reference>
<comment type="caution">
    <text evidence="1">The sequence shown here is derived from an EMBL/GenBank/DDBJ whole genome shotgun (WGS) entry which is preliminary data.</text>
</comment>
<dbReference type="EMBL" id="PXOT01000018">
    <property type="protein sequence ID" value="PSG92661.1"/>
    <property type="molecule type" value="Genomic_DNA"/>
</dbReference>
<dbReference type="OrthoDB" id="979271at2"/>
<dbReference type="Proteomes" id="UP000238430">
    <property type="component" value="Unassembled WGS sequence"/>
</dbReference>
<organism evidence="1 2">
    <name type="scientific">Mesoflavibacter zeaxanthinifaciens subsp. sabulilitoris</name>
    <dbReference type="NCBI Taxonomy" id="1520893"/>
    <lineage>
        <taxon>Bacteria</taxon>
        <taxon>Pseudomonadati</taxon>
        <taxon>Bacteroidota</taxon>
        <taxon>Flavobacteriia</taxon>
        <taxon>Flavobacteriales</taxon>
        <taxon>Flavobacteriaceae</taxon>
        <taxon>Mesoflavibacter</taxon>
    </lineage>
</organism>
<dbReference type="InterPro" id="IPR011990">
    <property type="entry name" value="TPR-like_helical_dom_sf"/>
</dbReference>
<gene>
    <name evidence="1" type="ORF">C7H61_04255</name>
</gene>
<accession>A0A2T1NID1</accession>
<dbReference type="Pfam" id="PF14559">
    <property type="entry name" value="TPR_19"/>
    <property type="match status" value="1"/>
</dbReference>
<evidence type="ECO:0000313" key="2">
    <source>
        <dbReference type="Proteomes" id="UP000238430"/>
    </source>
</evidence>
<sequence>MEEQEYILFEDYLSGNLDENATNAFETRLETDKAFKQSFSIYKDISAHLDHEIGNEEKTMDFRANLDNISHNYFSKLNAQQEEVNVKKSSGFYKFAIAASVVLLLGFFVFNQFSSDPSYSDFANYDQISLTVRGDNDALLKEAETAFNTKNYEEAELLFNQILEEDSNNTEVQLYKSITLIETNQFSEADELLKAISEGNSIYKNKAMWYLALSKLKQDNLEACKNVLKNISEDAEDYKQAQKLLNKLY</sequence>
<dbReference type="RefSeq" id="WP_106677398.1">
    <property type="nucleotide sequence ID" value="NZ_JACHWV010000005.1"/>
</dbReference>
<dbReference type="SUPFAM" id="SSF48452">
    <property type="entry name" value="TPR-like"/>
    <property type="match status" value="1"/>
</dbReference>
<evidence type="ECO:0008006" key="3">
    <source>
        <dbReference type="Google" id="ProtNLM"/>
    </source>
</evidence>
<evidence type="ECO:0000313" key="1">
    <source>
        <dbReference type="EMBL" id="PSG92661.1"/>
    </source>
</evidence>
<protein>
    <recommendedName>
        <fullName evidence="3">Tetratricopeptide repeat protein</fullName>
    </recommendedName>
</protein>
<proteinExistence type="predicted"/>